<dbReference type="AlphaFoldDB" id="A0A136J1W5"/>
<keyword evidence="3" id="KW-1185">Reference proteome</keyword>
<gene>
    <name evidence="2" type="ORF">Micbo1qcDRAFT_234302</name>
</gene>
<feature type="region of interest" description="Disordered" evidence="1">
    <location>
        <begin position="83"/>
        <end position="162"/>
    </location>
</feature>
<dbReference type="Proteomes" id="UP000070501">
    <property type="component" value="Unassembled WGS sequence"/>
</dbReference>
<dbReference type="InParanoid" id="A0A136J1W5"/>
<protein>
    <submittedName>
        <fullName evidence="2">Uncharacterized protein</fullName>
    </submittedName>
</protein>
<dbReference type="InterPro" id="IPR035186">
    <property type="entry name" value="DUF5308"/>
</dbReference>
<proteinExistence type="predicted"/>
<dbReference type="OrthoDB" id="5305418at2759"/>
<evidence type="ECO:0000313" key="3">
    <source>
        <dbReference type="Proteomes" id="UP000070501"/>
    </source>
</evidence>
<dbReference type="EMBL" id="KQ964251">
    <property type="protein sequence ID" value="KXJ91073.1"/>
    <property type="molecule type" value="Genomic_DNA"/>
</dbReference>
<organism evidence="2 3">
    <name type="scientific">Microdochium bolleyi</name>
    <dbReference type="NCBI Taxonomy" id="196109"/>
    <lineage>
        <taxon>Eukaryota</taxon>
        <taxon>Fungi</taxon>
        <taxon>Dikarya</taxon>
        <taxon>Ascomycota</taxon>
        <taxon>Pezizomycotina</taxon>
        <taxon>Sordariomycetes</taxon>
        <taxon>Xylariomycetidae</taxon>
        <taxon>Xylariales</taxon>
        <taxon>Microdochiaceae</taxon>
        <taxon>Microdochium</taxon>
    </lineage>
</organism>
<evidence type="ECO:0000313" key="2">
    <source>
        <dbReference type="EMBL" id="KXJ91073.1"/>
    </source>
</evidence>
<accession>A0A136J1W5</accession>
<evidence type="ECO:0000256" key="1">
    <source>
        <dbReference type="SAM" id="MobiDB-lite"/>
    </source>
</evidence>
<sequence>MTNLVNRHPDLALHLSDRTLTPLITSARDQQHHDALASLSHTALHAHLTAQRLGFGKPKRIIVEHGNNGPLILQSFISVEATTKPPASPLSAQHPSEPGSGLATPQHGSGAAMKSSNNHNTHTPTSRGTSTPVPGTPANGGAAVPFDSPSSGISPRQTYRGNANAAGGFGDYIQQGGQDGAMGTTSIPFELALPRPGLISIDDEDELEEDEDSNAPPMLLSIVVAGSADQTSSARRAAAGLERVGRAVQARWTEG</sequence>
<name>A0A136J1W5_9PEZI</name>
<feature type="compositionally biased region" description="Polar residues" evidence="1">
    <location>
        <begin position="148"/>
        <end position="161"/>
    </location>
</feature>
<feature type="compositionally biased region" description="Polar residues" evidence="1">
    <location>
        <begin position="114"/>
        <end position="133"/>
    </location>
</feature>
<dbReference type="Pfam" id="PF17233">
    <property type="entry name" value="DUF5308"/>
    <property type="match status" value="1"/>
</dbReference>
<reference evidence="3" key="1">
    <citation type="submission" date="2016-02" db="EMBL/GenBank/DDBJ databases">
        <title>Draft genome sequence of Microdochium bolleyi, a fungal endophyte of beachgrass.</title>
        <authorList>
            <consortium name="DOE Joint Genome Institute"/>
            <person name="David A.S."/>
            <person name="May G."/>
            <person name="Haridas S."/>
            <person name="Lim J."/>
            <person name="Wang M."/>
            <person name="Labutti K."/>
            <person name="Lipzen A."/>
            <person name="Barry K."/>
            <person name="Grigoriev I.V."/>
        </authorList>
    </citation>
    <scope>NUCLEOTIDE SEQUENCE [LARGE SCALE GENOMIC DNA]</scope>
    <source>
        <strain evidence="3">J235TASD1</strain>
    </source>
</reference>